<evidence type="ECO:0000313" key="3">
    <source>
        <dbReference type="Proteomes" id="UP001285908"/>
    </source>
</evidence>
<feature type="chain" id="PRO_5042594647" evidence="1">
    <location>
        <begin position="22"/>
        <end position="98"/>
    </location>
</feature>
<dbReference type="EMBL" id="JAULSX010000002">
    <property type="protein sequence ID" value="KAK3496909.1"/>
    <property type="molecule type" value="Genomic_DNA"/>
</dbReference>
<feature type="signal peptide" evidence="1">
    <location>
        <begin position="1"/>
        <end position="21"/>
    </location>
</feature>
<evidence type="ECO:0000313" key="2">
    <source>
        <dbReference type="EMBL" id="KAK3496909.1"/>
    </source>
</evidence>
<keyword evidence="1" id="KW-0732">Signal</keyword>
<dbReference type="GeneID" id="87874394"/>
<name>A0AAJ0IBX8_9PEZI</name>
<keyword evidence="3" id="KW-1185">Reference proteome</keyword>
<reference evidence="2 3" key="1">
    <citation type="journal article" date="2023" name="Mol. Phylogenet. Evol.">
        <title>Genome-scale phylogeny and comparative genomics of the fungal order Sordariales.</title>
        <authorList>
            <person name="Hensen N."/>
            <person name="Bonometti L."/>
            <person name="Westerberg I."/>
            <person name="Brannstrom I.O."/>
            <person name="Guillou S."/>
            <person name="Cros-Aarteil S."/>
            <person name="Calhoun S."/>
            <person name="Haridas S."/>
            <person name="Kuo A."/>
            <person name="Mondo S."/>
            <person name="Pangilinan J."/>
            <person name="Riley R."/>
            <person name="LaButti K."/>
            <person name="Andreopoulos B."/>
            <person name="Lipzen A."/>
            <person name="Chen C."/>
            <person name="Yan M."/>
            <person name="Daum C."/>
            <person name="Ng V."/>
            <person name="Clum A."/>
            <person name="Steindorff A."/>
            <person name="Ohm R.A."/>
            <person name="Martin F."/>
            <person name="Silar P."/>
            <person name="Natvig D.O."/>
            <person name="Lalanne C."/>
            <person name="Gautier V."/>
            <person name="Ament-Velasquez S.L."/>
            <person name="Kruys A."/>
            <person name="Hutchinson M.I."/>
            <person name="Powell A.J."/>
            <person name="Barry K."/>
            <person name="Miller A.N."/>
            <person name="Grigoriev I.V."/>
            <person name="Debuchy R."/>
            <person name="Gladieux P."/>
            <person name="Hiltunen Thoren M."/>
            <person name="Johannesson H."/>
        </authorList>
    </citation>
    <scope>NUCLEOTIDE SEQUENCE [LARGE SCALE GENOMIC DNA]</scope>
    <source>
        <strain evidence="2 3">FGSC 10403</strain>
    </source>
</reference>
<dbReference type="AlphaFoldDB" id="A0AAJ0IBX8"/>
<gene>
    <name evidence="2" type="ORF">B0T23DRAFT_373007</name>
</gene>
<organism evidence="2 3">
    <name type="scientific">Neurospora hispaniola</name>
    <dbReference type="NCBI Taxonomy" id="588809"/>
    <lineage>
        <taxon>Eukaryota</taxon>
        <taxon>Fungi</taxon>
        <taxon>Dikarya</taxon>
        <taxon>Ascomycota</taxon>
        <taxon>Pezizomycotina</taxon>
        <taxon>Sordariomycetes</taxon>
        <taxon>Sordariomycetidae</taxon>
        <taxon>Sordariales</taxon>
        <taxon>Sordariaceae</taxon>
        <taxon>Neurospora</taxon>
    </lineage>
</organism>
<proteinExistence type="predicted"/>
<sequence length="98" mass="11589">MHATIFCYLLVLLVSRLRIHLQHLASWQPHLLSVYQSGLWPHFVQLHPSETFREFPTIFKNHMKSSLAANSKLAMYRKVVSKHTHWEEENTLMVSEYA</sequence>
<evidence type="ECO:0000256" key="1">
    <source>
        <dbReference type="SAM" id="SignalP"/>
    </source>
</evidence>
<dbReference type="RefSeq" id="XP_062695173.1">
    <property type="nucleotide sequence ID" value="XM_062836772.1"/>
</dbReference>
<accession>A0AAJ0IBX8</accession>
<protein>
    <submittedName>
        <fullName evidence="2">Uncharacterized protein</fullName>
    </submittedName>
</protein>
<comment type="caution">
    <text evidence="2">The sequence shown here is derived from an EMBL/GenBank/DDBJ whole genome shotgun (WGS) entry which is preliminary data.</text>
</comment>
<dbReference type="Proteomes" id="UP001285908">
    <property type="component" value="Unassembled WGS sequence"/>
</dbReference>